<dbReference type="EMBL" id="MU277229">
    <property type="protein sequence ID" value="KAI0059094.1"/>
    <property type="molecule type" value="Genomic_DNA"/>
</dbReference>
<evidence type="ECO:0000313" key="2">
    <source>
        <dbReference type="Proteomes" id="UP000814140"/>
    </source>
</evidence>
<comment type="caution">
    <text evidence="1">The sequence shown here is derived from an EMBL/GenBank/DDBJ whole genome shotgun (WGS) entry which is preliminary data.</text>
</comment>
<reference evidence="1" key="1">
    <citation type="submission" date="2021-03" db="EMBL/GenBank/DDBJ databases">
        <authorList>
            <consortium name="DOE Joint Genome Institute"/>
            <person name="Ahrendt S."/>
            <person name="Looney B.P."/>
            <person name="Miyauchi S."/>
            <person name="Morin E."/>
            <person name="Drula E."/>
            <person name="Courty P.E."/>
            <person name="Chicoki N."/>
            <person name="Fauchery L."/>
            <person name="Kohler A."/>
            <person name="Kuo A."/>
            <person name="Labutti K."/>
            <person name="Pangilinan J."/>
            <person name="Lipzen A."/>
            <person name="Riley R."/>
            <person name="Andreopoulos W."/>
            <person name="He G."/>
            <person name="Johnson J."/>
            <person name="Barry K.W."/>
            <person name="Grigoriev I.V."/>
            <person name="Nagy L."/>
            <person name="Hibbett D."/>
            <person name="Henrissat B."/>
            <person name="Matheny P.B."/>
            <person name="Labbe J."/>
            <person name="Martin F."/>
        </authorList>
    </citation>
    <scope>NUCLEOTIDE SEQUENCE</scope>
    <source>
        <strain evidence="1">HHB10654</strain>
    </source>
</reference>
<organism evidence="1 2">
    <name type="scientific">Artomyces pyxidatus</name>
    <dbReference type="NCBI Taxonomy" id="48021"/>
    <lineage>
        <taxon>Eukaryota</taxon>
        <taxon>Fungi</taxon>
        <taxon>Dikarya</taxon>
        <taxon>Basidiomycota</taxon>
        <taxon>Agaricomycotina</taxon>
        <taxon>Agaricomycetes</taxon>
        <taxon>Russulales</taxon>
        <taxon>Auriscalpiaceae</taxon>
        <taxon>Artomyces</taxon>
    </lineage>
</organism>
<evidence type="ECO:0000313" key="1">
    <source>
        <dbReference type="EMBL" id="KAI0059094.1"/>
    </source>
</evidence>
<protein>
    <submittedName>
        <fullName evidence="1">Uncharacterized protein</fullName>
    </submittedName>
</protein>
<gene>
    <name evidence="1" type="ORF">BV25DRAFT_1168378</name>
</gene>
<proteinExistence type="predicted"/>
<accession>A0ACB8SR81</accession>
<sequence>MQATRVCRDSRPTLDGGRRCSEVWPHNCSCSLSYAWQCTIDYLTITVDRRFIDLDSATRSVQSSWLLLLFSLFHLCSSVWVLGDLMYL</sequence>
<reference evidence="1" key="2">
    <citation type="journal article" date="2022" name="New Phytol.">
        <title>Evolutionary transition to the ectomycorrhizal habit in the genomes of a hyperdiverse lineage of mushroom-forming fungi.</title>
        <authorList>
            <person name="Looney B."/>
            <person name="Miyauchi S."/>
            <person name="Morin E."/>
            <person name="Drula E."/>
            <person name="Courty P.E."/>
            <person name="Kohler A."/>
            <person name="Kuo A."/>
            <person name="LaButti K."/>
            <person name="Pangilinan J."/>
            <person name="Lipzen A."/>
            <person name="Riley R."/>
            <person name="Andreopoulos W."/>
            <person name="He G."/>
            <person name="Johnson J."/>
            <person name="Nolan M."/>
            <person name="Tritt A."/>
            <person name="Barry K.W."/>
            <person name="Grigoriev I.V."/>
            <person name="Nagy L.G."/>
            <person name="Hibbett D."/>
            <person name="Henrissat B."/>
            <person name="Matheny P.B."/>
            <person name="Labbe J."/>
            <person name="Martin F.M."/>
        </authorList>
    </citation>
    <scope>NUCLEOTIDE SEQUENCE</scope>
    <source>
        <strain evidence="1">HHB10654</strain>
    </source>
</reference>
<dbReference type="Proteomes" id="UP000814140">
    <property type="component" value="Unassembled WGS sequence"/>
</dbReference>
<keyword evidence="2" id="KW-1185">Reference proteome</keyword>
<name>A0ACB8SR81_9AGAM</name>